<accession>A0A9P4TRF5</accession>
<dbReference type="Proteomes" id="UP000800093">
    <property type="component" value="Unassembled WGS sequence"/>
</dbReference>
<feature type="region of interest" description="Disordered" evidence="1">
    <location>
        <begin position="156"/>
        <end position="175"/>
    </location>
</feature>
<proteinExistence type="predicted"/>
<evidence type="ECO:0008006" key="4">
    <source>
        <dbReference type="Google" id="ProtNLM"/>
    </source>
</evidence>
<reference evidence="3" key="1">
    <citation type="journal article" date="2020" name="Stud. Mycol.">
        <title>101 Dothideomycetes genomes: A test case for predicting lifestyles and emergence of pathogens.</title>
        <authorList>
            <person name="Haridas S."/>
            <person name="Albert R."/>
            <person name="Binder M."/>
            <person name="Bloem J."/>
            <person name="LaButti K."/>
            <person name="Salamov A."/>
            <person name="Andreopoulos B."/>
            <person name="Baker S."/>
            <person name="Barry K."/>
            <person name="Bills G."/>
            <person name="Bluhm B."/>
            <person name="Cannon C."/>
            <person name="Castanera R."/>
            <person name="Culley D."/>
            <person name="Daum C."/>
            <person name="Ezra D."/>
            <person name="Gonzalez J."/>
            <person name="Henrissat B."/>
            <person name="Kuo A."/>
            <person name="Liang C."/>
            <person name="Lipzen A."/>
            <person name="Lutzoni F."/>
            <person name="Magnuson J."/>
            <person name="Mondo S."/>
            <person name="Nolan M."/>
            <person name="Ohm R."/>
            <person name="Pangilinan J."/>
            <person name="Park H.-J."/>
            <person name="Ramirez L."/>
            <person name="Alfaro M."/>
            <person name="Sun H."/>
            <person name="Tritt A."/>
            <person name="Yoshinaga Y."/>
            <person name="Zwiers L.-H."/>
            <person name="Turgeon B."/>
            <person name="Goodwin S."/>
            <person name="Spatafora J."/>
            <person name="Crous P."/>
            <person name="Grigoriev I."/>
        </authorList>
    </citation>
    <scope>NUCLEOTIDE SEQUENCE [LARGE SCALE GENOMIC DNA]</scope>
    <source>
        <strain evidence="3">CBS 304.66</strain>
    </source>
</reference>
<evidence type="ECO:0000256" key="1">
    <source>
        <dbReference type="SAM" id="MobiDB-lite"/>
    </source>
</evidence>
<name>A0A9P4TRF5_9PLEO</name>
<keyword evidence="3" id="KW-1185">Reference proteome</keyword>
<evidence type="ECO:0000313" key="2">
    <source>
        <dbReference type="EMBL" id="KAF2270384.1"/>
    </source>
</evidence>
<comment type="caution">
    <text evidence="2">The sequence shown here is derived from an EMBL/GenBank/DDBJ whole genome shotgun (WGS) entry which is preliminary data.</text>
</comment>
<dbReference type="EMBL" id="ML986579">
    <property type="protein sequence ID" value="KAF2270384.1"/>
    <property type="molecule type" value="Genomic_DNA"/>
</dbReference>
<sequence>MGRREQLQDHRERPEQYQQQWHDDQMLSFPLQSTHLTGGITAMNKLRLSPYFRDQQLAKLLITQGDDALKLNVDSTSLLATNLVPALENISNHSMLDSGFDTESPSSGIMKEGITWEGVGNDGRVNVMAVGLTESDSYPESQYVFDEHLKKSAGLDAGELGPHVNRGEQTQDDVQPASLNGSLLFSANHLLQTDNQPPSAALQDASDNSITCCYCGKTLKGLYAKGNFTRHLKSKNCSAPGKKKPAHICLICALVLVKKHLSQPGDRKPIFSGGCLQVSSSGTREFFDIVSTADRILHLRMDTSHGEERGRLMGAGLILGPFFAMDAKFVERVDVPSSARDFLPLFRRDVQHEPPKGPKAHQNGQIVAKFQSPLPLTRFFYDSTCLG</sequence>
<protein>
    <recommendedName>
        <fullName evidence="4">C2H2-type domain-containing protein</fullName>
    </recommendedName>
</protein>
<organism evidence="2 3">
    <name type="scientific">Lojkania enalia</name>
    <dbReference type="NCBI Taxonomy" id="147567"/>
    <lineage>
        <taxon>Eukaryota</taxon>
        <taxon>Fungi</taxon>
        <taxon>Dikarya</taxon>
        <taxon>Ascomycota</taxon>
        <taxon>Pezizomycotina</taxon>
        <taxon>Dothideomycetes</taxon>
        <taxon>Pleosporomycetidae</taxon>
        <taxon>Pleosporales</taxon>
        <taxon>Pleosporales incertae sedis</taxon>
        <taxon>Lojkania</taxon>
    </lineage>
</organism>
<dbReference type="AlphaFoldDB" id="A0A9P4TRF5"/>
<evidence type="ECO:0000313" key="3">
    <source>
        <dbReference type="Proteomes" id="UP000800093"/>
    </source>
</evidence>
<gene>
    <name evidence="2" type="ORF">CC78DRAFT_538928</name>
</gene>